<reference evidence="1 2" key="1">
    <citation type="journal article" date="2021" name="Hortic Res">
        <title>Chromosome-scale assembly of the Dendrobium chrysotoxum genome enhances the understanding of orchid evolution.</title>
        <authorList>
            <person name="Zhang Y."/>
            <person name="Zhang G.Q."/>
            <person name="Zhang D."/>
            <person name="Liu X.D."/>
            <person name="Xu X.Y."/>
            <person name="Sun W.H."/>
            <person name="Yu X."/>
            <person name="Zhu X."/>
            <person name="Wang Z.W."/>
            <person name="Zhao X."/>
            <person name="Zhong W.Y."/>
            <person name="Chen H."/>
            <person name="Yin W.L."/>
            <person name="Huang T."/>
            <person name="Niu S.C."/>
            <person name="Liu Z.J."/>
        </authorList>
    </citation>
    <scope>NUCLEOTIDE SEQUENCE [LARGE SCALE GENOMIC DNA]</scope>
    <source>
        <strain evidence="1">Lindl</strain>
    </source>
</reference>
<protein>
    <submittedName>
        <fullName evidence="1">Uncharacterized protein</fullName>
    </submittedName>
</protein>
<evidence type="ECO:0000313" key="2">
    <source>
        <dbReference type="Proteomes" id="UP000775213"/>
    </source>
</evidence>
<proteinExistence type="predicted"/>
<sequence length="80" mass="9224">MKFHEDQPIANSIANFIARWKISIVDLLSSDTSLLIKTSISSSPSQLLKIWTMYWMNMTSSERPLDLDMQDFKFSSPPIQ</sequence>
<dbReference type="Proteomes" id="UP000775213">
    <property type="component" value="Unassembled WGS sequence"/>
</dbReference>
<organism evidence="1 2">
    <name type="scientific">Dendrobium chrysotoxum</name>
    <name type="common">Orchid</name>
    <dbReference type="NCBI Taxonomy" id="161865"/>
    <lineage>
        <taxon>Eukaryota</taxon>
        <taxon>Viridiplantae</taxon>
        <taxon>Streptophyta</taxon>
        <taxon>Embryophyta</taxon>
        <taxon>Tracheophyta</taxon>
        <taxon>Spermatophyta</taxon>
        <taxon>Magnoliopsida</taxon>
        <taxon>Liliopsida</taxon>
        <taxon>Asparagales</taxon>
        <taxon>Orchidaceae</taxon>
        <taxon>Epidendroideae</taxon>
        <taxon>Malaxideae</taxon>
        <taxon>Dendrobiinae</taxon>
        <taxon>Dendrobium</taxon>
    </lineage>
</organism>
<dbReference type="AlphaFoldDB" id="A0AAV7H6Z9"/>
<name>A0AAV7H6Z9_DENCH</name>
<dbReference type="EMBL" id="JAGFBR010000007">
    <property type="protein sequence ID" value="KAH0463824.1"/>
    <property type="molecule type" value="Genomic_DNA"/>
</dbReference>
<keyword evidence="2" id="KW-1185">Reference proteome</keyword>
<comment type="caution">
    <text evidence="1">The sequence shown here is derived from an EMBL/GenBank/DDBJ whole genome shotgun (WGS) entry which is preliminary data.</text>
</comment>
<gene>
    <name evidence="1" type="ORF">IEQ34_006610</name>
</gene>
<accession>A0AAV7H6Z9</accession>
<evidence type="ECO:0000313" key="1">
    <source>
        <dbReference type="EMBL" id="KAH0463824.1"/>
    </source>
</evidence>